<dbReference type="EMBL" id="MU005571">
    <property type="protein sequence ID" value="KAF2689937.1"/>
    <property type="molecule type" value="Genomic_DNA"/>
</dbReference>
<dbReference type="OrthoDB" id="3918601at2759"/>
<evidence type="ECO:0000256" key="2">
    <source>
        <dbReference type="SAM" id="Phobius"/>
    </source>
</evidence>
<sequence length="382" mass="41754">MSVQDGLGSAPPLSAVYPDDQAGTLWIVTILTTVYVVLSAVVRGFVKWGIYGLDDYLLAIATLVCVGQSGTIFHGLSHGLSKFNSITNRDQWEISGRSFIASEVLAIFTLCLAKCSVVLLMHRVFSSNSGWKVWLRVAIVLLSLAWGIAGMALVSIGCRADTVLTRKGVSECPGQIARWRIITIADMSTDTLICLLPVALTWPLQMPVKKKVQVVIAFSFRLPVVIFSALHFTHLEQYPTATEPLYSITGALLMQQAMLLWSLISATIPNLKAFMKSFSLDFGLGLTFGTSQQKSSDYPLQNLTIGSAQTRPWRRTPTTTHDDGGGMSTSLRPDPHRHKSTVVHTAEDGASVGSHGSQDLIIRKVVDWHVRSESSDRDEIPV</sequence>
<evidence type="ECO:0000313" key="4">
    <source>
        <dbReference type="EMBL" id="KAF2689937.1"/>
    </source>
</evidence>
<keyword evidence="2" id="KW-1133">Transmembrane helix</keyword>
<feature type="transmembrane region" description="Helical" evidence="2">
    <location>
        <begin position="133"/>
        <end position="157"/>
    </location>
</feature>
<accession>A0A6G1JH94</accession>
<evidence type="ECO:0000313" key="5">
    <source>
        <dbReference type="Proteomes" id="UP000799291"/>
    </source>
</evidence>
<organism evidence="4 5">
    <name type="scientific">Lentithecium fluviatile CBS 122367</name>
    <dbReference type="NCBI Taxonomy" id="1168545"/>
    <lineage>
        <taxon>Eukaryota</taxon>
        <taxon>Fungi</taxon>
        <taxon>Dikarya</taxon>
        <taxon>Ascomycota</taxon>
        <taxon>Pezizomycotina</taxon>
        <taxon>Dothideomycetes</taxon>
        <taxon>Pleosporomycetidae</taxon>
        <taxon>Pleosporales</taxon>
        <taxon>Massarineae</taxon>
        <taxon>Lentitheciaceae</taxon>
        <taxon>Lentithecium</taxon>
    </lineage>
</organism>
<dbReference type="InterPro" id="IPR049326">
    <property type="entry name" value="Rhodopsin_dom_fungi"/>
</dbReference>
<dbReference type="PANTHER" id="PTHR39614:SF2">
    <property type="entry name" value="INTEGRAL MEMBRANE PROTEIN"/>
    <property type="match status" value="1"/>
</dbReference>
<feature type="domain" description="Rhodopsin" evidence="3">
    <location>
        <begin position="49"/>
        <end position="276"/>
    </location>
</feature>
<evidence type="ECO:0000256" key="1">
    <source>
        <dbReference type="SAM" id="MobiDB-lite"/>
    </source>
</evidence>
<feature type="region of interest" description="Disordered" evidence="1">
    <location>
        <begin position="310"/>
        <end position="355"/>
    </location>
</feature>
<dbReference type="PANTHER" id="PTHR39614">
    <property type="entry name" value="INTEGRAL MEMBRANE PROTEIN"/>
    <property type="match status" value="1"/>
</dbReference>
<gene>
    <name evidence="4" type="ORF">K458DRAFT_474325</name>
</gene>
<feature type="transmembrane region" description="Helical" evidence="2">
    <location>
        <begin position="100"/>
        <end position="121"/>
    </location>
</feature>
<dbReference type="Proteomes" id="UP000799291">
    <property type="component" value="Unassembled WGS sequence"/>
</dbReference>
<reference evidence="4" key="1">
    <citation type="journal article" date="2020" name="Stud. Mycol.">
        <title>101 Dothideomycetes genomes: a test case for predicting lifestyles and emergence of pathogens.</title>
        <authorList>
            <person name="Haridas S."/>
            <person name="Albert R."/>
            <person name="Binder M."/>
            <person name="Bloem J."/>
            <person name="Labutti K."/>
            <person name="Salamov A."/>
            <person name="Andreopoulos B."/>
            <person name="Baker S."/>
            <person name="Barry K."/>
            <person name="Bills G."/>
            <person name="Bluhm B."/>
            <person name="Cannon C."/>
            <person name="Castanera R."/>
            <person name="Culley D."/>
            <person name="Daum C."/>
            <person name="Ezra D."/>
            <person name="Gonzalez J."/>
            <person name="Henrissat B."/>
            <person name="Kuo A."/>
            <person name="Liang C."/>
            <person name="Lipzen A."/>
            <person name="Lutzoni F."/>
            <person name="Magnuson J."/>
            <person name="Mondo S."/>
            <person name="Nolan M."/>
            <person name="Ohm R."/>
            <person name="Pangilinan J."/>
            <person name="Park H.-J."/>
            <person name="Ramirez L."/>
            <person name="Alfaro M."/>
            <person name="Sun H."/>
            <person name="Tritt A."/>
            <person name="Yoshinaga Y."/>
            <person name="Zwiers L.-H."/>
            <person name="Turgeon B."/>
            <person name="Goodwin S."/>
            <person name="Spatafora J."/>
            <person name="Crous P."/>
            <person name="Grigoriev I."/>
        </authorList>
    </citation>
    <scope>NUCLEOTIDE SEQUENCE</scope>
    <source>
        <strain evidence="4">CBS 122367</strain>
    </source>
</reference>
<evidence type="ECO:0000259" key="3">
    <source>
        <dbReference type="Pfam" id="PF20684"/>
    </source>
</evidence>
<dbReference type="AlphaFoldDB" id="A0A6G1JH94"/>
<dbReference type="Pfam" id="PF20684">
    <property type="entry name" value="Fung_rhodopsin"/>
    <property type="match status" value="1"/>
</dbReference>
<protein>
    <recommendedName>
        <fullName evidence="3">Rhodopsin domain-containing protein</fullName>
    </recommendedName>
</protein>
<name>A0A6G1JH94_9PLEO</name>
<feature type="transmembrane region" description="Helical" evidence="2">
    <location>
        <begin position="58"/>
        <end position="80"/>
    </location>
</feature>
<feature type="transmembrane region" description="Helical" evidence="2">
    <location>
        <begin position="25"/>
        <end position="46"/>
    </location>
</feature>
<keyword evidence="2" id="KW-0812">Transmembrane</keyword>
<keyword evidence="2" id="KW-0472">Membrane</keyword>
<proteinExistence type="predicted"/>
<keyword evidence="5" id="KW-1185">Reference proteome</keyword>